<comment type="catalytic activity">
    <reaction evidence="11">
        <text>[GlcNAc-(1-&gt;4)-Mur2Ac(oyl-L-Ala-gamma-D-Glu-L-Lys-D-Ala-D-Ala)](n)-di-trans,octa-cis-undecaprenyl diphosphate + beta-D-GlcNAc-(1-&gt;4)-Mur2Ac(oyl-L-Ala-gamma-D-Glu-L-Lys-D-Ala-D-Ala)-di-trans,octa-cis-undecaprenyl diphosphate = [GlcNAc-(1-&gt;4)-Mur2Ac(oyl-L-Ala-gamma-D-Glu-L-Lys-D-Ala-D-Ala)](n+1)-di-trans,octa-cis-undecaprenyl diphosphate + di-trans,octa-cis-undecaprenyl diphosphate + H(+)</text>
        <dbReference type="Rhea" id="RHEA:23708"/>
        <dbReference type="Rhea" id="RHEA-COMP:9602"/>
        <dbReference type="Rhea" id="RHEA-COMP:9603"/>
        <dbReference type="ChEBI" id="CHEBI:15378"/>
        <dbReference type="ChEBI" id="CHEBI:58405"/>
        <dbReference type="ChEBI" id="CHEBI:60033"/>
        <dbReference type="ChEBI" id="CHEBI:78435"/>
        <dbReference type="EC" id="2.4.99.28"/>
    </reaction>
</comment>
<dbReference type="UniPathway" id="UPA00219"/>
<dbReference type="GO" id="GO:0004180">
    <property type="term" value="F:carboxypeptidase activity"/>
    <property type="evidence" value="ECO:0007669"/>
    <property type="project" value="UniProtKB-KW"/>
</dbReference>
<evidence type="ECO:0000256" key="4">
    <source>
        <dbReference type="ARBA" id="ARBA00022645"/>
    </source>
</evidence>
<evidence type="ECO:0000256" key="10">
    <source>
        <dbReference type="ARBA" id="ARBA00044770"/>
    </source>
</evidence>
<dbReference type="EMBL" id="CP029829">
    <property type="protein sequence ID" value="AWU93839.1"/>
    <property type="molecule type" value="Genomic_DNA"/>
</dbReference>
<dbReference type="Gene3D" id="1.10.3810.10">
    <property type="entry name" value="Biosynthetic peptidoglycan transglycosylase-like"/>
    <property type="match status" value="1"/>
</dbReference>
<dbReference type="GO" id="GO:0008658">
    <property type="term" value="F:penicillin binding"/>
    <property type="evidence" value="ECO:0007669"/>
    <property type="project" value="InterPro"/>
</dbReference>
<evidence type="ECO:0000259" key="12">
    <source>
        <dbReference type="Pfam" id="PF00905"/>
    </source>
</evidence>
<dbReference type="InterPro" id="IPR023346">
    <property type="entry name" value="Lysozyme-like_dom_sf"/>
</dbReference>
<dbReference type="PANTHER" id="PTHR32282">
    <property type="entry name" value="BINDING PROTEIN TRANSPEPTIDASE, PUTATIVE-RELATED"/>
    <property type="match status" value="1"/>
</dbReference>
<dbReference type="Pfam" id="PF06832">
    <property type="entry name" value="BiPBP_C"/>
    <property type="match status" value="1"/>
</dbReference>
<reference evidence="15 16" key="1">
    <citation type="journal article" date="2019" name="Int. J. Syst. Evol. Microbiol.">
        <title>Azospirillum ramasamyi sp. nov., a novel diazotrophic bacterium isolated from fermented bovine products.</title>
        <authorList>
            <person name="Anandham R."/>
            <person name="Heo J."/>
            <person name="Krishnamoorthy R."/>
            <person name="SenthilKumar M."/>
            <person name="Gopal N.O."/>
            <person name="Kim S.J."/>
            <person name="Kwon S.W."/>
        </authorList>
    </citation>
    <scope>NUCLEOTIDE SEQUENCE [LARGE SCALE GENOMIC DNA]</scope>
    <source>
        <strain evidence="15 16">M2T2B2</strain>
    </source>
</reference>
<dbReference type="NCBIfam" id="TIGR02073">
    <property type="entry name" value="PBP_1c"/>
    <property type="match status" value="1"/>
</dbReference>
<dbReference type="OrthoDB" id="9766909at2"/>
<protein>
    <recommendedName>
        <fullName evidence="10">peptidoglycan glycosyltransferase</fullName>
        <ecNumber evidence="10">2.4.99.28</ecNumber>
    </recommendedName>
</protein>
<evidence type="ECO:0000256" key="7">
    <source>
        <dbReference type="ARBA" id="ARBA00022679"/>
    </source>
</evidence>
<keyword evidence="8" id="KW-0378">Hydrolase</keyword>
<feature type="domain" description="Penicillin-binding protein transpeptidase" evidence="12">
    <location>
        <begin position="307"/>
        <end position="531"/>
    </location>
</feature>
<dbReference type="GO" id="GO:0009252">
    <property type="term" value="P:peptidoglycan biosynthetic process"/>
    <property type="evidence" value="ECO:0007669"/>
    <property type="project" value="UniProtKB-UniPathway"/>
</dbReference>
<dbReference type="EC" id="2.4.99.28" evidence="10"/>
<evidence type="ECO:0000256" key="3">
    <source>
        <dbReference type="ARBA" id="ARBA00007739"/>
    </source>
</evidence>
<dbReference type="KEGG" id="azm:DM194_05935"/>
<dbReference type="InterPro" id="IPR011815">
    <property type="entry name" value="PBP_1c"/>
</dbReference>
<name>A0A2U9S893_9PROT</name>
<dbReference type="Proteomes" id="UP000249605">
    <property type="component" value="Chromosome"/>
</dbReference>
<organism evidence="15 16">
    <name type="scientific">Azospirillum ramasamyi</name>
    <dbReference type="NCBI Taxonomy" id="682998"/>
    <lineage>
        <taxon>Bacteria</taxon>
        <taxon>Pseudomonadati</taxon>
        <taxon>Pseudomonadota</taxon>
        <taxon>Alphaproteobacteria</taxon>
        <taxon>Rhodospirillales</taxon>
        <taxon>Azospirillaceae</taxon>
        <taxon>Azospirillum</taxon>
    </lineage>
</organism>
<evidence type="ECO:0000256" key="9">
    <source>
        <dbReference type="ARBA" id="ARBA00023268"/>
    </source>
</evidence>
<dbReference type="InterPro" id="IPR050396">
    <property type="entry name" value="Glycosyltr_51/Transpeptidase"/>
</dbReference>
<dbReference type="PANTHER" id="PTHR32282:SF15">
    <property type="entry name" value="PENICILLIN-BINDING PROTEIN 1C"/>
    <property type="match status" value="1"/>
</dbReference>
<sequence length="696" mass="74540">MARGWLRQRWVRRVGVSAAGVAVLIGAALALDRLFPPPLNRLADLSVTVTDRKGQPLRIFTNGAGAWRLPATVDDVSPLFIELLLAYEDRRFTSHAGVDPLAVLRAAAQNLGAGRVVSGASTITMQVARLLEPRPRSWTAKLIEAARAAQLEWRYGKRDILGMYLTLAPYGGNIEGIRAASLMLLGKPPVELDAAEAALLVSLPQSPSRLRPDRYPERARAARDKVLDRVAEASALSPKAVAEAKSLSVPSARLPLPASAPHLADRLRSANPGRVEIATTIDGTLQQAVEALGRRAAETLNPQAGLAVLVVDNRDRSVLAYLGSSNALDETRQGPIDMVRAVRSPGSALKPFIYGLGFDEGIIHPLTRIADVSTRFGDWAPRNFDRSFTGDLTVMEALQRSLNVPAVLVLDRVGPLRFADALRRSGARLVLPRGTALPGLPVALGGASISLWDMTALYSALARDGLVAPLRAAGDEDKGSGVEHRLLSATAAQQVRAILEGSPPPPGVVQAQELRGSGPVALKTGTSYGFRDAWAFGVTGRYTVGVWVGRPDGTPSPDHYGRNTAAPLLFEVFDRLPADRGRPAGPVRNETPPELLRRLRPGEAELAGPREADRLRLTFPVSDMVLEALGPDGQGEPMTLTATGGRRPLSWLIDGRRIAHSPIAREVVWRPDGPGVVRVTVLDADGRSDSATVEIR</sequence>
<evidence type="ECO:0000256" key="6">
    <source>
        <dbReference type="ARBA" id="ARBA00022676"/>
    </source>
</evidence>
<keyword evidence="9" id="KW-0511">Multifunctional enzyme</keyword>
<accession>A0A2U9S893</accession>
<evidence type="ECO:0000256" key="8">
    <source>
        <dbReference type="ARBA" id="ARBA00022801"/>
    </source>
</evidence>
<keyword evidence="6" id="KW-0328">Glycosyltransferase</keyword>
<evidence type="ECO:0000313" key="15">
    <source>
        <dbReference type="EMBL" id="AWU93839.1"/>
    </source>
</evidence>
<dbReference type="GO" id="GO:0008955">
    <property type="term" value="F:peptidoglycan glycosyltransferase activity"/>
    <property type="evidence" value="ECO:0007669"/>
    <property type="project" value="UniProtKB-EC"/>
</dbReference>
<dbReference type="GO" id="GO:0030288">
    <property type="term" value="C:outer membrane-bounded periplasmic space"/>
    <property type="evidence" value="ECO:0007669"/>
    <property type="project" value="TreeGrafter"/>
</dbReference>
<evidence type="ECO:0000313" key="16">
    <source>
        <dbReference type="Proteomes" id="UP000249605"/>
    </source>
</evidence>
<dbReference type="SUPFAM" id="SSF56601">
    <property type="entry name" value="beta-lactamase/transpeptidase-like"/>
    <property type="match status" value="1"/>
</dbReference>
<comment type="similarity">
    <text evidence="3">In the N-terminal section; belongs to the glycosyltransferase 51 family.</text>
</comment>
<evidence type="ECO:0000256" key="11">
    <source>
        <dbReference type="ARBA" id="ARBA00049902"/>
    </source>
</evidence>
<proteinExistence type="inferred from homology"/>
<evidence type="ECO:0000259" key="13">
    <source>
        <dbReference type="Pfam" id="PF00912"/>
    </source>
</evidence>
<evidence type="ECO:0000259" key="14">
    <source>
        <dbReference type="Pfam" id="PF06832"/>
    </source>
</evidence>
<keyword evidence="4" id="KW-0121">Carboxypeptidase</keyword>
<dbReference type="GO" id="GO:0006508">
    <property type="term" value="P:proteolysis"/>
    <property type="evidence" value="ECO:0007669"/>
    <property type="project" value="UniProtKB-KW"/>
</dbReference>
<feature type="domain" description="Glycosyl transferase family 51" evidence="13">
    <location>
        <begin position="64"/>
        <end position="230"/>
    </location>
</feature>
<keyword evidence="5" id="KW-0645">Protease</keyword>
<evidence type="ECO:0000256" key="1">
    <source>
        <dbReference type="ARBA" id="ARBA00004752"/>
    </source>
</evidence>
<dbReference type="Pfam" id="PF00905">
    <property type="entry name" value="Transpeptidase"/>
    <property type="match status" value="1"/>
</dbReference>
<dbReference type="InterPro" id="IPR001460">
    <property type="entry name" value="PCN-bd_Tpept"/>
</dbReference>
<dbReference type="InterPro" id="IPR009647">
    <property type="entry name" value="PBP_C"/>
</dbReference>
<evidence type="ECO:0000256" key="2">
    <source>
        <dbReference type="ARBA" id="ARBA00007090"/>
    </source>
</evidence>
<comment type="similarity">
    <text evidence="2">In the C-terminal section; belongs to the transpeptidase family.</text>
</comment>
<keyword evidence="7" id="KW-0808">Transferase</keyword>
<dbReference type="InterPro" id="IPR036950">
    <property type="entry name" value="PBP_transglycosylase"/>
</dbReference>
<dbReference type="Gene3D" id="3.40.710.10">
    <property type="entry name" value="DD-peptidase/beta-lactamase superfamily"/>
    <property type="match status" value="1"/>
</dbReference>
<gene>
    <name evidence="15" type="primary">pbpC</name>
    <name evidence="15" type="ORF">DM194_05935</name>
</gene>
<comment type="pathway">
    <text evidence="1">Cell wall biogenesis; peptidoglycan biosynthesis.</text>
</comment>
<dbReference type="SUPFAM" id="SSF53955">
    <property type="entry name" value="Lysozyme-like"/>
    <property type="match status" value="1"/>
</dbReference>
<dbReference type="Pfam" id="PF00912">
    <property type="entry name" value="Transgly"/>
    <property type="match status" value="1"/>
</dbReference>
<keyword evidence="16" id="KW-1185">Reference proteome</keyword>
<dbReference type="AlphaFoldDB" id="A0A2U9S893"/>
<dbReference type="RefSeq" id="WP_111066378.1">
    <property type="nucleotide sequence ID" value="NZ_CP029829.1"/>
</dbReference>
<feature type="domain" description="Penicillin-binding C-terminal" evidence="14">
    <location>
        <begin position="608"/>
        <end position="693"/>
    </location>
</feature>
<dbReference type="InterPro" id="IPR012338">
    <property type="entry name" value="Beta-lactam/transpept-like"/>
</dbReference>
<dbReference type="InterPro" id="IPR001264">
    <property type="entry name" value="Glyco_trans_51"/>
</dbReference>
<evidence type="ECO:0000256" key="5">
    <source>
        <dbReference type="ARBA" id="ARBA00022670"/>
    </source>
</evidence>